<comment type="caution">
    <text evidence="1">The sequence shown here is derived from an EMBL/GenBank/DDBJ whole genome shotgun (WGS) entry which is preliminary data.</text>
</comment>
<keyword evidence="2" id="KW-1185">Reference proteome</keyword>
<proteinExistence type="predicted"/>
<evidence type="ECO:0000313" key="2">
    <source>
        <dbReference type="Proteomes" id="UP001565474"/>
    </source>
</evidence>
<evidence type="ECO:0000313" key="1">
    <source>
        <dbReference type="EMBL" id="MEY9470894.1"/>
    </source>
</evidence>
<gene>
    <name evidence="1" type="ORF">ABH992_003293</name>
</gene>
<reference evidence="1 2" key="1">
    <citation type="submission" date="2024-07" db="EMBL/GenBank/DDBJ databases">
        <title>Genomic Encyclopedia of Type Strains, Phase V (KMG-V): Genome sequencing to study the core and pangenomes of soil and plant-associated prokaryotes.</title>
        <authorList>
            <person name="Whitman W."/>
        </authorList>
    </citation>
    <scope>NUCLEOTIDE SEQUENCE [LARGE SCALE GENOMIC DNA]</scope>
    <source>
        <strain evidence="1 2">USDA 222</strain>
    </source>
</reference>
<organism evidence="1 2">
    <name type="scientific">Bradyrhizobium yuanmingense</name>
    <dbReference type="NCBI Taxonomy" id="108015"/>
    <lineage>
        <taxon>Bacteria</taxon>
        <taxon>Pseudomonadati</taxon>
        <taxon>Pseudomonadota</taxon>
        <taxon>Alphaproteobacteria</taxon>
        <taxon>Hyphomicrobiales</taxon>
        <taxon>Nitrobacteraceae</taxon>
        <taxon>Bradyrhizobium</taxon>
    </lineage>
</organism>
<dbReference type="Proteomes" id="UP001565474">
    <property type="component" value="Unassembled WGS sequence"/>
</dbReference>
<dbReference type="EMBL" id="JBGBZN010000002">
    <property type="protein sequence ID" value="MEY9470894.1"/>
    <property type="molecule type" value="Genomic_DNA"/>
</dbReference>
<dbReference type="RefSeq" id="WP_370091068.1">
    <property type="nucleotide sequence ID" value="NZ_JBGBZN010000002.1"/>
</dbReference>
<name>A0ABV4GG13_9BRAD</name>
<protein>
    <submittedName>
        <fullName evidence="1">Uncharacterized protein</fullName>
    </submittedName>
</protein>
<accession>A0ABV4GG13</accession>
<sequence>MHEIRLGIPVPEKVSDELATGVIHGIIEQAKGGTIEVTMNNIKGRPFEVITDASGKLAWGVGGSSGGTT</sequence>